<feature type="domain" description="Dipeptidylpeptidase IV N-terminal" evidence="4">
    <location>
        <begin position="110"/>
        <end position="348"/>
    </location>
</feature>
<comment type="caution">
    <text evidence="5">The sequence shown here is derived from an EMBL/GenBank/DDBJ whole genome shotgun (WGS) entry which is preliminary data.</text>
</comment>
<reference evidence="5 6" key="1">
    <citation type="submission" date="2020-08" db="EMBL/GenBank/DDBJ databases">
        <title>Genomic Encyclopedia of Type Strains, Phase III (KMG-III): the genomes of soil and plant-associated and newly described type strains.</title>
        <authorList>
            <person name="Whitman W."/>
        </authorList>
    </citation>
    <scope>NUCLEOTIDE SEQUENCE [LARGE SCALE GENOMIC DNA]</scope>
    <source>
        <strain evidence="5 6">CECT 8305</strain>
    </source>
</reference>
<gene>
    <name evidence="5" type="ORF">FHS42_003824</name>
</gene>
<feature type="domain" description="Peptidase S9 prolyl oligopeptidase catalytic" evidence="3">
    <location>
        <begin position="533"/>
        <end position="735"/>
    </location>
</feature>
<keyword evidence="2 5" id="KW-0378">Hydrolase</keyword>
<evidence type="ECO:0000256" key="2">
    <source>
        <dbReference type="ARBA" id="ARBA00022801"/>
    </source>
</evidence>
<evidence type="ECO:0000256" key="1">
    <source>
        <dbReference type="ARBA" id="ARBA00022670"/>
    </source>
</evidence>
<dbReference type="InterPro" id="IPR002470">
    <property type="entry name" value="Peptidase_S9A"/>
</dbReference>
<dbReference type="InterPro" id="IPR002471">
    <property type="entry name" value="Pept_S9_AS"/>
</dbReference>
<dbReference type="GO" id="GO:0006508">
    <property type="term" value="P:proteolysis"/>
    <property type="evidence" value="ECO:0007669"/>
    <property type="project" value="UniProtKB-KW"/>
</dbReference>
<dbReference type="SUPFAM" id="SSF82171">
    <property type="entry name" value="DPP6 N-terminal domain-like"/>
    <property type="match status" value="1"/>
</dbReference>
<dbReference type="GO" id="GO:0008239">
    <property type="term" value="F:dipeptidyl-peptidase activity"/>
    <property type="evidence" value="ECO:0007669"/>
    <property type="project" value="UniProtKB-EC"/>
</dbReference>
<dbReference type="Pfam" id="PF00930">
    <property type="entry name" value="DPPIV_N"/>
    <property type="match status" value="1"/>
</dbReference>
<evidence type="ECO:0000313" key="6">
    <source>
        <dbReference type="Proteomes" id="UP000588098"/>
    </source>
</evidence>
<dbReference type="Proteomes" id="UP000588098">
    <property type="component" value="Unassembled WGS sequence"/>
</dbReference>
<organism evidence="5 6">
    <name type="scientific">Streptomyces zagrosensis</name>
    <dbReference type="NCBI Taxonomy" id="1042984"/>
    <lineage>
        <taxon>Bacteria</taxon>
        <taxon>Bacillati</taxon>
        <taxon>Actinomycetota</taxon>
        <taxon>Actinomycetes</taxon>
        <taxon>Kitasatosporales</taxon>
        <taxon>Streptomycetaceae</taxon>
        <taxon>Streptomyces</taxon>
    </lineage>
</organism>
<dbReference type="PROSITE" id="PS00708">
    <property type="entry name" value="PRO_ENDOPEP_SER"/>
    <property type="match status" value="1"/>
</dbReference>
<dbReference type="InterPro" id="IPR002469">
    <property type="entry name" value="Peptidase_S9B_N"/>
</dbReference>
<dbReference type="InterPro" id="IPR011659">
    <property type="entry name" value="WD40"/>
</dbReference>
<sequence>MTGQLSFPRQHARTQRFTLGAPRAFSVSPDGSRVVFLRSRHGTDRANLLWVLDVAQGREYPAADPVALLGDAGEELSAEERARRERSREGASGVVGYATDSAVELAAFALSGRLFVTELRAGTTTELPLNDAKGPVVDPRPAPDGRHVAYAAGGALRVVGSTGTGDRALAEPAGTDVTYGLAEFIAAEEMDRFRGFWWSPDSDALLVARVDNSPVQRWWIADPAHPDREPAEVAYPAAGTANATVTLELIGLDGTRTEVDWDQERFPYLARVHWSAAGPPLLLVQTRDQRTQRYLTVDTTSGATRTVHADEDDAWLDLFPGVPAWTPDGQLVRIADEAGARVLMVGDQRLTSDTLQVRAVLDIGERDVLFSAAVGEGAELPKAPGEIGVYRAWFRTGGDEPGSGAPLPNVPGGCEPVGALAHPAITSAVRGGDVVLLPSSDLTRPGVRVTLLRADDERGPADWERLAEITSHAERPVIEAAPQLVFAGERNIPCAVLLPTGYAEGDGPLPVLMDPYGGPHGQRVVAAHNAHLTSQWFADQGFAVIVADGRGTPGRSPGWEKSVRHELASVTLQDQVDALHGLADRFPLDLGRVAIRGWSYGGYLAGLAALRRPDVFHAAIVGAPVTDQRLYDTHYTERYLGHPDEQPEVYARNSLITDDGLSGAAEQIRPMMIVHGLADDNVVVAHTLRLSSALLAAGRPHEVVPLSGVTHMTPQEQVAENLLLLQVDFLRRALGLTTAGFGAGAA</sequence>
<dbReference type="Gene3D" id="2.140.10.30">
    <property type="entry name" value="Dipeptidylpeptidase IV, N-terminal domain"/>
    <property type="match status" value="1"/>
</dbReference>
<evidence type="ECO:0000259" key="4">
    <source>
        <dbReference type="Pfam" id="PF00930"/>
    </source>
</evidence>
<dbReference type="InterPro" id="IPR029058">
    <property type="entry name" value="AB_hydrolase_fold"/>
</dbReference>
<name>A0A7W9QCM5_9ACTN</name>
<keyword evidence="1" id="KW-0645">Protease</keyword>
<protein>
    <submittedName>
        <fullName evidence="5">Dipeptidyl-peptidase-4</fullName>
        <ecNumber evidence="5">3.4.14.5</ecNumber>
    </submittedName>
</protein>
<dbReference type="PRINTS" id="PR00862">
    <property type="entry name" value="PROLIGOPTASE"/>
</dbReference>
<dbReference type="InterPro" id="IPR050278">
    <property type="entry name" value="Serine_Prot_S9B/DPPIV"/>
</dbReference>
<dbReference type="GO" id="GO:0004252">
    <property type="term" value="F:serine-type endopeptidase activity"/>
    <property type="evidence" value="ECO:0007669"/>
    <property type="project" value="InterPro"/>
</dbReference>
<dbReference type="Pfam" id="PF07676">
    <property type="entry name" value="PD40"/>
    <property type="match status" value="1"/>
</dbReference>
<dbReference type="AlphaFoldDB" id="A0A7W9QCM5"/>
<dbReference type="InterPro" id="IPR001375">
    <property type="entry name" value="Peptidase_S9_cat"/>
</dbReference>
<evidence type="ECO:0000313" key="5">
    <source>
        <dbReference type="EMBL" id="MBB5936747.1"/>
    </source>
</evidence>
<dbReference type="EC" id="3.4.14.5" evidence="5"/>
<proteinExistence type="predicted"/>
<dbReference type="Pfam" id="PF00326">
    <property type="entry name" value="Peptidase_S9"/>
    <property type="match status" value="1"/>
</dbReference>
<evidence type="ECO:0000259" key="3">
    <source>
        <dbReference type="Pfam" id="PF00326"/>
    </source>
</evidence>
<dbReference type="PANTHER" id="PTHR11731:SF193">
    <property type="entry name" value="DIPEPTIDYL PEPTIDASE 9"/>
    <property type="match status" value="1"/>
</dbReference>
<dbReference type="PANTHER" id="PTHR11731">
    <property type="entry name" value="PROTEASE FAMILY S9B,C DIPEPTIDYL-PEPTIDASE IV-RELATED"/>
    <property type="match status" value="1"/>
</dbReference>
<dbReference type="Gene3D" id="3.40.50.1820">
    <property type="entry name" value="alpha/beta hydrolase"/>
    <property type="match status" value="1"/>
</dbReference>
<dbReference type="SUPFAM" id="SSF53474">
    <property type="entry name" value="alpha/beta-Hydrolases"/>
    <property type="match status" value="1"/>
</dbReference>
<dbReference type="EMBL" id="JACHJL010000009">
    <property type="protein sequence ID" value="MBB5936747.1"/>
    <property type="molecule type" value="Genomic_DNA"/>
</dbReference>
<accession>A0A7W9QCM5</accession>
<keyword evidence="6" id="KW-1185">Reference proteome</keyword>
<dbReference type="RefSeq" id="WP_184573316.1">
    <property type="nucleotide sequence ID" value="NZ_JACHJL010000009.1"/>
</dbReference>